<evidence type="ECO:0000313" key="11">
    <source>
        <dbReference type="Proteomes" id="UP000005408"/>
    </source>
</evidence>
<dbReference type="PANTHER" id="PTHR24279">
    <property type="entry name" value="CYTOCHROME P450"/>
    <property type="match status" value="1"/>
</dbReference>
<dbReference type="PANTHER" id="PTHR24279:SF120">
    <property type="entry name" value="CYTOCHROME P450"/>
    <property type="match status" value="1"/>
</dbReference>
<keyword evidence="6 8" id="KW-0408">Iron</keyword>
<keyword evidence="7 9" id="KW-0503">Monooxygenase</keyword>
<keyword evidence="5 9" id="KW-0560">Oxidoreductase</keyword>
<dbReference type="CDD" id="cd11054">
    <property type="entry name" value="CYP24A1-like"/>
    <property type="match status" value="1"/>
</dbReference>
<evidence type="ECO:0000256" key="8">
    <source>
        <dbReference type="PIRSR" id="PIRSR602401-1"/>
    </source>
</evidence>
<dbReference type="EnsemblMetazoa" id="G4050.1">
    <property type="protein sequence ID" value="G4050.1:cds"/>
    <property type="gene ID" value="G4050"/>
</dbReference>
<comment type="similarity">
    <text evidence="2 9">Belongs to the cytochrome P450 family.</text>
</comment>
<dbReference type="InterPro" id="IPR002401">
    <property type="entry name" value="Cyt_P450_E_grp-I"/>
</dbReference>
<evidence type="ECO:0000256" key="1">
    <source>
        <dbReference type="ARBA" id="ARBA00001971"/>
    </source>
</evidence>
<dbReference type="SUPFAM" id="SSF48264">
    <property type="entry name" value="Cytochrome P450"/>
    <property type="match status" value="1"/>
</dbReference>
<keyword evidence="4 8" id="KW-0479">Metal-binding</keyword>
<evidence type="ECO:0000313" key="10">
    <source>
        <dbReference type="EnsemblMetazoa" id="G4050.1:cds"/>
    </source>
</evidence>
<dbReference type="AlphaFoldDB" id="A0A8W8N6C5"/>
<dbReference type="GO" id="GO:0004497">
    <property type="term" value="F:monooxygenase activity"/>
    <property type="evidence" value="ECO:0007669"/>
    <property type="project" value="UniProtKB-KW"/>
</dbReference>
<dbReference type="Proteomes" id="UP000005408">
    <property type="component" value="Unassembled WGS sequence"/>
</dbReference>
<dbReference type="InterPro" id="IPR050479">
    <property type="entry name" value="CYP11_CYP27_families"/>
</dbReference>
<keyword evidence="11" id="KW-1185">Reference proteome</keyword>
<evidence type="ECO:0000256" key="3">
    <source>
        <dbReference type="ARBA" id="ARBA00022617"/>
    </source>
</evidence>
<evidence type="ECO:0000256" key="6">
    <source>
        <dbReference type="ARBA" id="ARBA00023004"/>
    </source>
</evidence>
<dbReference type="Gene3D" id="1.10.630.10">
    <property type="entry name" value="Cytochrome P450"/>
    <property type="match status" value="1"/>
</dbReference>
<accession>A0A8W8N6C5</accession>
<dbReference type="PRINTS" id="PR00463">
    <property type="entry name" value="EP450I"/>
</dbReference>
<protein>
    <submittedName>
        <fullName evidence="10">Uncharacterized protein</fullName>
    </submittedName>
</protein>
<dbReference type="InterPro" id="IPR017972">
    <property type="entry name" value="Cyt_P450_CS"/>
</dbReference>
<evidence type="ECO:0000256" key="2">
    <source>
        <dbReference type="ARBA" id="ARBA00010617"/>
    </source>
</evidence>
<dbReference type="GO" id="GO:0016705">
    <property type="term" value="F:oxidoreductase activity, acting on paired donors, with incorporation or reduction of molecular oxygen"/>
    <property type="evidence" value="ECO:0007669"/>
    <property type="project" value="InterPro"/>
</dbReference>
<reference evidence="10" key="1">
    <citation type="submission" date="2022-08" db="UniProtKB">
        <authorList>
            <consortium name="EnsemblMetazoa"/>
        </authorList>
    </citation>
    <scope>IDENTIFICATION</scope>
    <source>
        <strain evidence="10">05x7-T-G4-1.051#20</strain>
    </source>
</reference>
<dbReference type="Pfam" id="PF00067">
    <property type="entry name" value="p450"/>
    <property type="match status" value="1"/>
</dbReference>
<dbReference type="InterPro" id="IPR036396">
    <property type="entry name" value="Cyt_P450_sf"/>
</dbReference>
<dbReference type="PRINTS" id="PR00385">
    <property type="entry name" value="P450"/>
</dbReference>
<comment type="cofactor">
    <cofactor evidence="1 8">
        <name>heme</name>
        <dbReference type="ChEBI" id="CHEBI:30413"/>
    </cofactor>
</comment>
<evidence type="ECO:0000256" key="4">
    <source>
        <dbReference type="ARBA" id="ARBA00022723"/>
    </source>
</evidence>
<dbReference type="GO" id="GO:0005506">
    <property type="term" value="F:iron ion binding"/>
    <property type="evidence" value="ECO:0007669"/>
    <property type="project" value="InterPro"/>
</dbReference>
<dbReference type="EnsemblMetazoa" id="G4050.9">
    <property type="protein sequence ID" value="G4050.9:cds"/>
    <property type="gene ID" value="G4050"/>
</dbReference>
<sequence>MGRQLKHARGSVTAANGSIALESLFQRPDTASANALRQPRPYSELPGPKAYPVIGGIINYLPGGRFHKKQFMDIHRECVEQYGPIYRETFVPGIEFVHISDPKDIEEVFRSDSQHPIRQAFFMLSHYNKKYNENVQGLLTSQGDDWSKIRKNVQQKMLKPKAVAAYLPEHSIVADELWNHVMALRNQEKEVDDLRPILDRYAAECVGVVCFSKRLGAFSDLSPESDAQRFIQAVSVVMDISQKEFKELPWYRLFKTASFRKLIEAQGFIREIAVKYSREALEKFSQDSAIDGEHGDLIPYLLSKTALSEREVLTIICEFIFAGVDTTSHHLSFVLYLLGTHPEIQQRVYQEIKTTLGDSKEITESHIGKMSYLKAVTRETHRLLPVAPGNIRTSSKDIVLSGYTIPAGVQIAMHHDFISTEDAYFDNAEQFIPDRWLRSNQARKDRHPFASVPFGFGPRACIGRRFAEQEGHIALIKVLRDYRVEYTGGELQKECSITYSPGNKMTFRFHER</sequence>
<keyword evidence="3 8" id="KW-0349">Heme</keyword>
<name>A0A8W8N6C5_MAGGI</name>
<proteinExistence type="inferred from homology"/>
<organism evidence="10 11">
    <name type="scientific">Magallana gigas</name>
    <name type="common">Pacific oyster</name>
    <name type="synonym">Crassostrea gigas</name>
    <dbReference type="NCBI Taxonomy" id="29159"/>
    <lineage>
        <taxon>Eukaryota</taxon>
        <taxon>Metazoa</taxon>
        <taxon>Spiralia</taxon>
        <taxon>Lophotrochozoa</taxon>
        <taxon>Mollusca</taxon>
        <taxon>Bivalvia</taxon>
        <taxon>Autobranchia</taxon>
        <taxon>Pteriomorphia</taxon>
        <taxon>Ostreida</taxon>
        <taxon>Ostreoidea</taxon>
        <taxon>Ostreidae</taxon>
        <taxon>Magallana</taxon>
    </lineage>
</organism>
<evidence type="ECO:0000256" key="7">
    <source>
        <dbReference type="ARBA" id="ARBA00023033"/>
    </source>
</evidence>
<feature type="binding site" description="axial binding residue" evidence="8">
    <location>
        <position position="461"/>
    </location>
    <ligand>
        <name>heme</name>
        <dbReference type="ChEBI" id="CHEBI:30413"/>
    </ligand>
    <ligandPart>
        <name>Fe</name>
        <dbReference type="ChEBI" id="CHEBI:18248"/>
    </ligandPart>
</feature>
<evidence type="ECO:0000256" key="9">
    <source>
        <dbReference type="RuleBase" id="RU000461"/>
    </source>
</evidence>
<evidence type="ECO:0000256" key="5">
    <source>
        <dbReference type="ARBA" id="ARBA00023002"/>
    </source>
</evidence>
<dbReference type="InterPro" id="IPR001128">
    <property type="entry name" value="Cyt_P450"/>
</dbReference>
<dbReference type="FunFam" id="1.10.630.10:FF:000006">
    <property type="entry name" value="Cytochrome P450 302a1, mitochondrial"/>
    <property type="match status" value="1"/>
</dbReference>
<dbReference type="GO" id="GO:0020037">
    <property type="term" value="F:heme binding"/>
    <property type="evidence" value="ECO:0007669"/>
    <property type="project" value="InterPro"/>
</dbReference>
<dbReference type="PROSITE" id="PS00086">
    <property type="entry name" value="CYTOCHROME_P450"/>
    <property type="match status" value="1"/>
</dbReference>